<dbReference type="PROSITE" id="PS50853">
    <property type="entry name" value="FN3"/>
    <property type="match status" value="1"/>
</dbReference>
<comment type="caution">
    <text evidence="4">The sequence shown here is derived from an EMBL/GenBank/DDBJ whole genome shotgun (WGS) entry which is preliminary data.</text>
</comment>
<feature type="region of interest" description="Disordered" evidence="1">
    <location>
        <begin position="252"/>
        <end position="306"/>
    </location>
</feature>
<dbReference type="SUPFAM" id="SSF49265">
    <property type="entry name" value="Fibronectin type III"/>
    <property type="match status" value="1"/>
</dbReference>
<feature type="region of interest" description="Disordered" evidence="1">
    <location>
        <begin position="609"/>
        <end position="630"/>
    </location>
</feature>
<feature type="region of interest" description="Disordered" evidence="1">
    <location>
        <begin position="413"/>
        <end position="432"/>
    </location>
</feature>
<keyword evidence="5" id="KW-1185">Reference proteome</keyword>
<keyword evidence="2" id="KW-0812">Transmembrane</keyword>
<feature type="compositionally biased region" description="Basic and acidic residues" evidence="1">
    <location>
        <begin position="1162"/>
        <end position="1192"/>
    </location>
</feature>
<keyword evidence="2" id="KW-0472">Membrane</keyword>
<dbReference type="CDD" id="cd00063">
    <property type="entry name" value="FN3"/>
    <property type="match status" value="1"/>
</dbReference>
<keyword evidence="2" id="KW-1133">Transmembrane helix</keyword>
<dbReference type="Pfam" id="PF00041">
    <property type="entry name" value="fn3"/>
    <property type="match status" value="1"/>
</dbReference>
<feature type="compositionally biased region" description="Basic and acidic residues" evidence="1">
    <location>
        <begin position="1138"/>
        <end position="1147"/>
    </location>
</feature>
<feature type="region of interest" description="Disordered" evidence="1">
    <location>
        <begin position="207"/>
        <end position="240"/>
    </location>
</feature>
<feature type="compositionally biased region" description="Basic and acidic residues" evidence="1">
    <location>
        <begin position="999"/>
        <end position="1008"/>
    </location>
</feature>
<evidence type="ECO:0000259" key="3">
    <source>
        <dbReference type="PROSITE" id="PS50853"/>
    </source>
</evidence>
<organism evidence="4 5">
    <name type="scientific">Neurospora intermedia</name>
    <dbReference type="NCBI Taxonomy" id="5142"/>
    <lineage>
        <taxon>Eukaryota</taxon>
        <taxon>Fungi</taxon>
        <taxon>Dikarya</taxon>
        <taxon>Ascomycota</taxon>
        <taxon>Pezizomycotina</taxon>
        <taxon>Sordariomycetes</taxon>
        <taxon>Sordariomycetidae</taxon>
        <taxon>Sordariales</taxon>
        <taxon>Sordariaceae</taxon>
        <taxon>Neurospora</taxon>
    </lineage>
</organism>
<feature type="region of interest" description="Disordered" evidence="1">
    <location>
        <begin position="1121"/>
        <end position="1192"/>
    </location>
</feature>
<evidence type="ECO:0000313" key="4">
    <source>
        <dbReference type="EMBL" id="KAL0474338.1"/>
    </source>
</evidence>
<dbReference type="EMBL" id="JAVLET010000001">
    <property type="protein sequence ID" value="KAL0474338.1"/>
    <property type="molecule type" value="Genomic_DNA"/>
</dbReference>
<reference evidence="4 5" key="1">
    <citation type="submission" date="2023-09" db="EMBL/GenBank/DDBJ databases">
        <title>Multi-omics analysis of a traditional fermented food reveals byproduct-associated fungal strains for waste-to-food upcycling.</title>
        <authorList>
            <consortium name="Lawrence Berkeley National Laboratory"/>
            <person name="Rekdal V.M."/>
            <person name="Villalobos-Escobedo J.M."/>
            <person name="Rodriguez-Valeron N."/>
            <person name="Garcia M.O."/>
            <person name="Vasquez D.P."/>
            <person name="Damayanti I."/>
            <person name="Sorensen P.M."/>
            <person name="Baidoo E.E."/>
            <person name="De Carvalho A.C."/>
            <person name="Riley R."/>
            <person name="Lipzen A."/>
            <person name="He G."/>
            <person name="Yan M."/>
            <person name="Haridas S."/>
            <person name="Daum C."/>
            <person name="Yoshinaga Y."/>
            <person name="Ng V."/>
            <person name="Grigoriev I.V."/>
            <person name="Munk R."/>
            <person name="Nuraida L."/>
            <person name="Wijaya C.H."/>
            <person name="Morales P.-C."/>
            <person name="Keasling J.D."/>
        </authorList>
    </citation>
    <scope>NUCLEOTIDE SEQUENCE [LARGE SCALE GENOMIC DNA]</scope>
    <source>
        <strain evidence="4 5">FGSC 2613</strain>
    </source>
</reference>
<feature type="compositionally biased region" description="Low complexity" evidence="1">
    <location>
        <begin position="619"/>
        <end position="630"/>
    </location>
</feature>
<feature type="compositionally biased region" description="Polar residues" evidence="1">
    <location>
        <begin position="1032"/>
        <end position="1045"/>
    </location>
</feature>
<dbReference type="InterPro" id="IPR013783">
    <property type="entry name" value="Ig-like_fold"/>
</dbReference>
<name>A0ABR3DNU8_NEUIN</name>
<accession>A0ABR3DNU8</accession>
<feature type="region of interest" description="Disordered" evidence="1">
    <location>
        <begin position="821"/>
        <end position="854"/>
    </location>
</feature>
<protein>
    <recommendedName>
        <fullName evidence="3">Fibronectin type-III domain-containing protein</fullName>
    </recommendedName>
</protein>
<feature type="domain" description="Fibronectin type-III" evidence="3">
    <location>
        <begin position="115"/>
        <end position="205"/>
    </location>
</feature>
<dbReference type="InterPro" id="IPR003961">
    <property type="entry name" value="FN3_dom"/>
</dbReference>
<feature type="compositionally biased region" description="Polar residues" evidence="1">
    <location>
        <begin position="657"/>
        <end position="677"/>
    </location>
</feature>
<feature type="compositionally biased region" description="Polar residues" evidence="1">
    <location>
        <begin position="751"/>
        <end position="760"/>
    </location>
</feature>
<dbReference type="SMART" id="SM00060">
    <property type="entry name" value="FN3"/>
    <property type="match status" value="1"/>
</dbReference>
<feature type="transmembrane region" description="Helical" evidence="2">
    <location>
        <begin position="31"/>
        <end position="48"/>
    </location>
</feature>
<feature type="region of interest" description="Disordered" evidence="1">
    <location>
        <begin position="341"/>
        <end position="363"/>
    </location>
</feature>
<feature type="region of interest" description="Disordered" evidence="1">
    <location>
        <begin position="542"/>
        <end position="575"/>
    </location>
</feature>
<evidence type="ECO:0000256" key="1">
    <source>
        <dbReference type="SAM" id="MobiDB-lite"/>
    </source>
</evidence>
<feature type="transmembrane region" description="Helical" evidence="2">
    <location>
        <begin position="6"/>
        <end position="24"/>
    </location>
</feature>
<sequence length="1192" mass="130068">MLWTSWPSLVTTVLISSAVIAWWFTESKTTALNLVAAGSLFASCWAVAPDRVRVLATSLYASALNTITTARIDLWVFRHASMLLTGGAVFWLVQRAWQTLWKPVPELISILGVDVPDPPEVSLAGIKPNSATVNWTRAPPNRSVQKFLIQVNGVVVGDVPANQDPAIVVSGLKPDHFYNVRVIAVGSNNFQAGSRVVRLRTFAQDGRPQLGNARLPSSFTIEEPSRMKQSEPLDENASSRPPILALETATALEGSASSTRDGISAAAAGPRRNTVTRRHSPSTASLDQPLVREEAAEDPTQTLPELTQRFEGIRKETEEVTQLMTKEEDDIKRLLNELEAEKQEKRSEQKKKEEQTEKLRRDVNLTDRVMRNALSRKAHKEKAYKEKQNERSKFHDDIAKWEEDIEDMRKGREGFEQETKQLQKSHDQEVERLRDANSDLQASCVGLEAELKELREQVRALEEARKKLPGGEEDAEWREKEAELRRNWHRRHRELQETMNFENRTTRRLDDHLRSLTMQIQQIPPTPFGLYSQANTSGLEFESGALGQTKRRSRTTSSLANVSVPSPLPTYSQLDPTVPVNGGYASVRSANAPPGFAQGPFMMGLSADMQSRHDENSRATSAPLSPSATALLPSNILDDLDDDEPSPAARYAHDNFVSQSGNSLDNEPQSPTSSGESPSLVGSPHGSSLNLAFPALSGDHPDPRSLNATTGIGSPNRAVGSERKIGSLFTFPRTRAAKVMETEGPMLGSLKNGQSQSFPRQTDENDALAKSRRISLSSTWTVFHRHSATPEVLDGPSPASRMFSTRSFNPFASSSRPAAGIFAERDPSSPRPASIASNEFPRPSTESGSIWGPPLASDGAGLVKTSRIWAQDAPWSRTPSRRPSLHGSPSALKTTLASADDEILDEGPLPNVHEVGVIGRPPPQHASKDKDKAIGRLNPNAPAFSIGSLFKKEKEKDGAKKAKDKGKDKTTKNKEPGSASPSHVTPIVASIEMLLESPTESRKSRDGMLLEPTRTSVSMTESHESLSLEHSFSNTPSEALSTGLSGSFKEDNVVRKLFRKGSSGKFSLAGRSGGGLFKKGPGSTASASDRGVSIGDRSSMDNVEDLGEDALGPAFLARSYESVTSSPNVGPSASASNIKDKSAKENKTPGVSWLNFGKKGKKERESVELERERTQVMKPKAQDGDESENKTG</sequence>
<dbReference type="Proteomes" id="UP001451303">
    <property type="component" value="Unassembled WGS sequence"/>
</dbReference>
<evidence type="ECO:0000256" key="2">
    <source>
        <dbReference type="SAM" id="Phobius"/>
    </source>
</evidence>
<dbReference type="InterPro" id="IPR036116">
    <property type="entry name" value="FN3_sf"/>
</dbReference>
<feature type="compositionally biased region" description="Basic and acidic residues" evidence="1">
    <location>
        <begin position="950"/>
        <end position="975"/>
    </location>
</feature>
<feature type="compositionally biased region" description="Polar residues" evidence="1">
    <location>
        <begin position="1121"/>
        <end position="1137"/>
    </location>
</feature>
<evidence type="ECO:0000313" key="5">
    <source>
        <dbReference type="Proteomes" id="UP001451303"/>
    </source>
</evidence>
<gene>
    <name evidence="4" type="ORF">QR685DRAFT_6079</name>
</gene>
<feature type="region of interest" description="Disordered" evidence="1">
    <location>
        <begin position="747"/>
        <end position="768"/>
    </location>
</feature>
<feature type="region of interest" description="Disordered" evidence="1">
    <location>
        <begin position="657"/>
        <end position="719"/>
    </location>
</feature>
<feature type="region of interest" description="Disordered" evidence="1">
    <location>
        <begin position="1069"/>
        <end position="1106"/>
    </location>
</feature>
<feature type="compositionally biased region" description="Polar residues" evidence="1">
    <location>
        <begin position="555"/>
        <end position="575"/>
    </location>
</feature>
<dbReference type="Gene3D" id="2.60.40.10">
    <property type="entry name" value="Immunoglobulins"/>
    <property type="match status" value="1"/>
</dbReference>
<feature type="region of interest" description="Disordered" evidence="1">
    <location>
        <begin position="873"/>
        <end position="1045"/>
    </location>
</feature>
<proteinExistence type="predicted"/>